<dbReference type="EMBL" id="PDUG01000002">
    <property type="protein sequence ID" value="PIC43769.1"/>
    <property type="molecule type" value="Genomic_DNA"/>
</dbReference>
<accession>A0A2G5UW97</accession>
<evidence type="ECO:0000313" key="3">
    <source>
        <dbReference type="Proteomes" id="UP000230233"/>
    </source>
</evidence>
<feature type="transmembrane region" description="Helical" evidence="1">
    <location>
        <begin position="143"/>
        <end position="162"/>
    </location>
</feature>
<dbReference type="AlphaFoldDB" id="A0A2G5UW97"/>
<proteinExistence type="predicted"/>
<keyword evidence="1" id="KW-1133">Transmembrane helix</keyword>
<keyword evidence="1" id="KW-0472">Membrane</keyword>
<feature type="transmembrane region" description="Helical" evidence="1">
    <location>
        <begin position="17"/>
        <end position="37"/>
    </location>
</feature>
<comment type="caution">
    <text evidence="2">The sequence shown here is derived from an EMBL/GenBank/DDBJ whole genome shotgun (WGS) entry which is preliminary data.</text>
</comment>
<feature type="transmembrane region" description="Helical" evidence="1">
    <location>
        <begin position="183"/>
        <end position="207"/>
    </location>
</feature>
<name>A0A2G5UW97_9PELO</name>
<keyword evidence="3" id="KW-1185">Reference proteome</keyword>
<reference evidence="3" key="1">
    <citation type="submission" date="2017-10" db="EMBL/GenBank/DDBJ databases">
        <title>Rapid genome shrinkage in a self-fertile nematode reveals novel sperm competition proteins.</title>
        <authorList>
            <person name="Yin D."/>
            <person name="Schwarz E.M."/>
            <person name="Thomas C.G."/>
            <person name="Felde R.L."/>
            <person name="Korf I.F."/>
            <person name="Cutter A.D."/>
            <person name="Schartner C.M."/>
            <person name="Ralston E.J."/>
            <person name="Meyer B.J."/>
            <person name="Haag E.S."/>
        </authorList>
    </citation>
    <scope>NUCLEOTIDE SEQUENCE [LARGE SCALE GENOMIC DNA]</scope>
    <source>
        <strain evidence="3">JU1422</strain>
    </source>
</reference>
<protein>
    <submittedName>
        <fullName evidence="2">Uncharacterized protein</fullName>
    </submittedName>
</protein>
<gene>
    <name evidence="2" type="primary">Cnig_chr_II.g4382</name>
    <name evidence="2" type="ORF">B9Z55_004382</name>
</gene>
<keyword evidence="1" id="KW-0812">Transmembrane</keyword>
<feature type="transmembrane region" description="Helical" evidence="1">
    <location>
        <begin position="49"/>
        <end position="65"/>
    </location>
</feature>
<feature type="transmembrane region" description="Helical" evidence="1">
    <location>
        <begin position="109"/>
        <end position="131"/>
    </location>
</feature>
<dbReference type="Proteomes" id="UP000230233">
    <property type="component" value="Chromosome II"/>
</dbReference>
<evidence type="ECO:0000313" key="2">
    <source>
        <dbReference type="EMBL" id="PIC43769.1"/>
    </source>
</evidence>
<organism evidence="2 3">
    <name type="scientific">Caenorhabditis nigoni</name>
    <dbReference type="NCBI Taxonomy" id="1611254"/>
    <lineage>
        <taxon>Eukaryota</taxon>
        <taxon>Metazoa</taxon>
        <taxon>Ecdysozoa</taxon>
        <taxon>Nematoda</taxon>
        <taxon>Chromadorea</taxon>
        <taxon>Rhabditida</taxon>
        <taxon>Rhabditina</taxon>
        <taxon>Rhabditomorpha</taxon>
        <taxon>Rhabditoidea</taxon>
        <taxon>Rhabditidae</taxon>
        <taxon>Peloderinae</taxon>
        <taxon>Caenorhabditis</taxon>
    </lineage>
</organism>
<evidence type="ECO:0000256" key="1">
    <source>
        <dbReference type="SAM" id="Phobius"/>
    </source>
</evidence>
<sequence>MQLLPRILKEPGFTSNYVLKSLLLFLLNPLWFIYTWFFEFHTTLHPFRLAHFTFIHTFIAVYGAYVPVAHQSENSKILLHFVHFIVGSFSRCAADMLKGSKRKDQNLSYVILGFVGMMVLVWTLAGCILAVEYKFHVEVFAMMYIPVLCAFIAFYSMIFNAYKDLYLMLPTENRPFFGIKRYVVVLGLFHLSVAYGSLLWSLGFHYLEIL</sequence>